<dbReference type="InterPro" id="IPR024046">
    <property type="entry name" value="Flagellar_assmbl_FliW_dom_sf"/>
</dbReference>
<keyword evidence="2 4" id="KW-1005">Bacterial flagellum biogenesis</keyword>
<dbReference type="NCBIfam" id="NF009793">
    <property type="entry name" value="PRK13285.1-1"/>
    <property type="match status" value="1"/>
</dbReference>
<dbReference type="HAMAP" id="MF_01185">
    <property type="entry name" value="FliW"/>
    <property type="match status" value="1"/>
</dbReference>
<protein>
    <recommendedName>
        <fullName evidence="4">Flagellar assembly factor FliW</fullName>
    </recommendedName>
</protein>
<dbReference type="PANTHER" id="PTHR39190:SF1">
    <property type="entry name" value="FLAGELLAR ASSEMBLY FACTOR FLIW"/>
    <property type="match status" value="1"/>
</dbReference>
<keyword evidence="5" id="KW-0966">Cell projection</keyword>
<comment type="subcellular location">
    <subcellularLocation>
        <location evidence="4">Cytoplasm</location>
    </subcellularLocation>
</comment>
<evidence type="ECO:0000256" key="4">
    <source>
        <dbReference type="HAMAP-Rule" id="MF_01185"/>
    </source>
</evidence>
<dbReference type="PANTHER" id="PTHR39190">
    <property type="entry name" value="FLAGELLAR ASSEMBLY FACTOR FLIW"/>
    <property type="match status" value="1"/>
</dbReference>
<comment type="caution">
    <text evidence="5">The sequence shown here is derived from an EMBL/GenBank/DDBJ whole genome shotgun (WGS) entry which is preliminary data.</text>
</comment>
<evidence type="ECO:0000256" key="2">
    <source>
        <dbReference type="ARBA" id="ARBA00022795"/>
    </source>
</evidence>
<dbReference type="SUPFAM" id="SSF141457">
    <property type="entry name" value="BH3618-like"/>
    <property type="match status" value="1"/>
</dbReference>
<comment type="function">
    <text evidence="4">Acts as an anti-CsrA protein, binds CsrA and prevents it from repressing translation of its target genes, one of which is flagellin. Binds to flagellin and participates in the assembly of the flagellum.</text>
</comment>
<keyword evidence="3 4" id="KW-0810">Translation regulation</keyword>
<organism evidence="5 6">
    <name type="scientific">Oceanobacillus arenosus</name>
    <dbReference type="NCBI Taxonomy" id="1229153"/>
    <lineage>
        <taxon>Bacteria</taxon>
        <taxon>Bacillati</taxon>
        <taxon>Bacillota</taxon>
        <taxon>Bacilli</taxon>
        <taxon>Bacillales</taxon>
        <taxon>Bacillaceae</taxon>
        <taxon>Oceanobacillus</taxon>
    </lineage>
</organism>
<keyword evidence="4" id="KW-0143">Chaperone</keyword>
<name>A0A3D8PMP2_9BACI</name>
<keyword evidence="5" id="KW-0969">Cilium</keyword>
<evidence type="ECO:0000256" key="3">
    <source>
        <dbReference type="ARBA" id="ARBA00022845"/>
    </source>
</evidence>
<evidence type="ECO:0000256" key="1">
    <source>
        <dbReference type="ARBA" id="ARBA00022490"/>
    </source>
</evidence>
<dbReference type="GO" id="GO:0006417">
    <property type="term" value="P:regulation of translation"/>
    <property type="evidence" value="ECO:0007669"/>
    <property type="project" value="UniProtKB-KW"/>
</dbReference>
<gene>
    <name evidence="4" type="primary">fliW</name>
    <name evidence="5" type="ORF">CWR48_15855</name>
</gene>
<dbReference type="AlphaFoldDB" id="A0A3D8PMP2"/>
<dbReference type="Pfam" id="PF02623">
    <property type="entry name" value="FliW"/>
    <property type="match status" value="1"/>
</dbReference>
<comment type="similarity">
    <text evidence="4">Belongs to the FliW family.</text>
</comment>
<keyword evidence="5" id="KW-0282">Flagellum</keyword>
<dbReference type="Gene3D" id="2.30.290.10">
    <property type="entry name" value="BH3618-like"/>
    <property type="match status" value="1"/>
</dbReference>
<dbReference type="OrthoDB" id="9801235at2"/>
<dbReference type="EMBL" id="PIOC01000024">
    <property type="protein sequence ID" value="RDW16519.1"/>
    <property type="molecule type" value="Genomic_DNA"/>
</dbReference>
<keyword evidence="6" id="KW-1185">Reference proteome</keyword>
<dbReference type="Proteomes" id="UP000257143">
    <property type="component" value="Unassembled WGS sequence"/>
</dbReference>
<dbReference type="InterPro" id="IPR003775">
    <property type="entry name" value="Flagellar_assembly_factor_FliW"/>
</dbReference>
<evidence type="ECO:0000313" key="5">
    <source>
        <dbReference type="EMBL" id="RDW16519.1"/>
    </source>
</evidence>
<sequence length="150" mass="16917">MIIQTKYLGEVEINAEKMIRFPNGLPGFGDELEFALLHLPDNPVFQILQSINTANVAFIVTDPYLIYKSYEFELDDNLVETLKIKEEKDVSVFAIVTLKDPFATSTINLKAPIIINTMNKRGKQFILNTDKYPSKASITTNGATDESKVR</sequence>
<proteinExistence type="inferred from homology"/>
<comment type="subunit">
    <text evidence="4">Interacts with translational regulator CsrA and flagellin(s).</text>
</comment>
<dbReference type="GO" id="GO:0005737">
    <property type="term" value="C:cytoplasm"/>
    <property type="evidence" value="ECO:0007669"/>
    <property type="project" value="UniProtKB-SubCell"/>
</dbReference>
<reference evidence="6" key="1">
    <citation type="submission" date="2017-11" db="EMBL/GenBank/DDBJ databases">
        <authorList>
            <person name="Zhu W."/>
        </authorList>
    </citation>
    <scope>NUCLEOTIDE SEQUENCE [LARGE SCALE GENOMIC DNA]</scope>
    <source>
        <strain evidence="6">CAU 1183</strain>
    </source>
</reference>
<accession>A0A3D8PMP2</accession>
<dbReference type="GO" id="GO:0044780">
    <property type="term" value="P:bacterial-type flagellum assembly"/>
    <property type="evidence" value="ECO:0007669"/>
    <property type="project" value="UniProtKB-UniRule"/>
</dbReference>
<evidence type="ECO:0000313" key="6">
    <source>
        <dbReference type="Proteomes" id="UP000257143"/>
    </source>
</evidence>
<keyword evidence="1 4" id="KW-0963">Cytoplasm</keyword>
<dbReference type="RefSeq" id="WP_115774317.1">
    <property type="nucleotide sequence ID" value="NZ_PIOC01000024.1"/>
</dbReference>